<keyword evidence="5" id="KW-1185">Reference proteome</keyword>
<dbReference type="InterPro" id="IPR000719">
    <property type="entry name" value="Prot_kinase_dom"/>
</dbReference>
<dbReference type="PROSITE" id="PS50011">
    <property type="entry name" value="PROTEIN_KINASE_DOM"/>
    <property type="match status" value="1"/>
</dbReference>
<dbReference type="SMART" id="SM00220">
    <property type="entry name" value="S_TKc"/>
    <property type="match status" value="1"/>
</dbReference>
<dbReference type="PANTHER" id="PTHR12984">
    <property type="entry name" value="SCY1-RELATED S/T PROTEIN KINASE-LIKE"/>
    <property type="match status" value="1"/>
</dbReference>
<dbReference type="Proteomes" id="UP001159427">
    <property type="component" value="Unassembled WGS sequence"/>
</dbReference>
<feature type="compositionally biased region" description="Basic and acidic residues" evidence="2">
    <location>
        <begin position="491"/>
        <end position="532"/>
    </location>
</feature>
<dbReference type="Gene3D" id="1.25.10.10">
    <property type="entry name" value="Leucine-rich Repeat Variant"/>
    <property type="match status" value="1"/>
</dbReference>
<dbReference type="PANTHER" id="PTHR12984:SF15">
    <property type="entry name" value="PROTEIN-ASSOCIATING WITH THE CARBOXYL-TERMINAL DOMAIN OF EZRIN"/>
    <property type="match status" value="1"/>
</dbReference>
<evidence type="ECO:0000256" key="2">
    <source>
        <dbReference type="SAM" id="MobiDB-lite"/>
    </source>
</evidence>
<feature type="region of interest" description="Disordered" evidence="2">
    <location>
        <begin position="471"/>
        <end position="584"/>
    </location>
</feature>
<dbReference type="SUPFAM" id="SSF48371">
    <property type="entry name" value="ARM repeat"/>
    <property type="match status" value="1"/>
</dbReference>
<dbReference type="InterPro" id="IPR016024">
    <property type="entry name" value="ARM-type_fold"/>
</dbReference>
<feature type="compositionally biased region" description="Low complexity" evidence="2">
    <location>
        <begin position="567"/>
        <end position="578"/>
    </location>
</feature>
<dbReference type="InterPro" id="IPR011009">
    <property type="entry name" value="Kinase-like_dom_sf"/>
</dbReference>
<dbReference type="Gene3D" id="1.10.510.10">
    <property type="entry name" value="Transferase(Phosphotransferase) domain 1"/>
    <property type="match status" value="1"/>
</dbReference>
<dbReference type="Gene3D" id="3.30.200.20">
    <property type="entry name" value="Phosphorylase Kinase, domain 1"/>
    <property type="match status" value="1"/>
</dbReference>
<feature type="compositionally biased region" description="Basic and acidic residues" evidence="2">
    <location>
        <begin position="652"/>
        <end position="667"/>
    </location>
</feature>
<dbReference type="SUPFAM" id="SSF56112">
    <property type="entry name" value="Protein kinase-like (PK-like)"/>
    <property type="match status" value="1"/>
</dbReference>
<name>A0ABN8PSX6_9CNID</name>
<feature type="compositionally biased region" description="Basic and acidic residues" evidence="2">
    <location>
        <begin position="471"/>
        <end position="481"/>
    </location>
</feature>
<dbReference type="InterPro" id="IPR011989">
    <property type="entry name" value="ARM-like"/>
</dbReference>
<feature type="domain" description="Protein kinase" evidence="3">
    <location>
        <begin position="1"/>
        <end position="276"/>
    </location>
</feature>
<proteinExistence type="inferred from homology"/>
<dbReference type="InterPro" id="IPR051177">
    <property type="entry name" value="CIK-Related_Protein"/>
</dbReference>
<comment type="similarity">
    <text evidence="1">Belongs to the protein kinase superfamily.</text>
</comment>
<protein>
    <recommendedName>
        <fullName evidence="3">Protein kinase domain-containing protein</fullName>
    </recommendedName>
</protein>
<reference evidence="4 5" key="1">
    <citation type="submission" date="2022-05" db="EMBL/GenBank/DDBJ databases">
        <authorList>
            <consortium name="Genoscope - CEA"/>
            <person name="William W."/>
        </authorList>
    </citation>
    <scope>NUCLEOTIDE SEQUENCE [LARGE SCALE GENOMIC DNA]</scope>
</reference>
<accession>A0ABN8PSX6</accession>
<dbReference type="EMBL" id="CALNXI010000958">
    <property type="protein sequence ID" value="CAH3148760.1"/>
    <property type="molecule type" value="Genomic_DNA"/>
</dbReference>
<evidence type="ECO:0000256" key="1">
    <source>
        <dbReference type="ARBA" id="ARBA00038349"/>
    </source>
</evidence>
<feature type="compositionally biased region" description="Acidic residues" evidence="2">
    <location>
        <begin position="548"/>
        <end position="563"/>
    </location>
</feature>
<feature type="region of interest" description="Disordered" evidence="2">
    <location>
        <begin position="608"/>
        <end position="673"/>
    </location>
</feature>
<comment type="caution">
    <text evidence="4">The sequence shown here is derived from an EMBL/GenBank/DDBJ whole genome shotgun (WGS) entry which is preliminary data.</text>
</comment>
<evidence type="ECO:0000313" key="4">
    <source>
        <dbReference type="EMBL" id="CAH3148760.1"/>
    </source>
</evidence>
<evidence type="ECO:0000313" key="5">
    <source>
        <dbReference type="Proteomes" id="UP001159427"/>
    </source>
</evidence>
<evidence type="ECO:0000259" key="3">
    <source>
        <dbReference type="PROSITE" id="PS50011"/>
    </source>
</evidence>
<gene>
    <name evidence="4" type="ORF">PEVE_00044697</name>
</gene>
<sequence length="730" mass="83604">MGSECSVEKDYELEEPVECSSKEWRLIAARRKQDDFKATVFIYEKNRKEKPKKEERIAKAAQYLKILKHPAILKQVWSYDNSEEFCMVTEPVRPLESVIQTLDTLEIIAGLYNVVDALAFLHDKGGLSHNNLCLSSVYISDNDWGWRLAGMEYVCKFSELTNEFLSGTKALRDSKSISPEEKEGQVNITPKTGHSIDAYAFGMFVSDILDTRADLGDIGETFGEKMQSLFLHENPQMRPQLRSLLNDDFFRSNFLEIMTFLNQITIKTEVEKEKFFSSLAYKLTTIPTKVVARRMLPRLMSRFVLAEPSAEVNFLPHLLTPMKDDSETDYQLSGLTPVLPDELFREHCIPILMTLWSIRDCHVRLILLKYFGLYAFSIKKDVLENFILPQMLLGLRETDDRIVSATFSALAVMVPILGASVVVGGERRKLFIEGRPKFKTSTSIQPISMGSVSEKKISNIGPTNLSSVIDVENRLNRNTKDSKKRFGNNENKTKTQDKEKRRQEMEKRKEERRKEMERRRLERERQKTERTKLSSPKRIPETSVIPDEVSDHEDFEPWEDVEETQNSPRSDVSSRRSSQVTAEPINYWSDEHSFASDQDKHDINNVDFSSPSTRTDKFNRTSLPSLDKNTFAPKITTGTHGSAMKLGSKKTSSKDDKPSKARQERNKLPGSEFEITGIPIRSIEPDYFADMEPAVSFKAKDSKVIPVHSYSEQLSSKLAMVDDMSQVNKR</sequence>
<organism evidence="4 5">
    <name type="scientific">Porites evermanni</name>
    <dbReference type="NCBI Taxonomy" id="104178"/>
    <lineage>
        <taxon>Eukaryota</taxon>
        <taxon>Metazoa</taxon>
        <taxon>Cnidaria</taxon>
        <taxon>Anthozoa</taxon>
        <taxon>Hexacorallia</taxon>
        <taxon>Scleractinia</taxon>
        <taxon>Fungiina</taxon>
        <taxon>Poritidae</taxon>
        <taxon>Porites</taxon>
    </lineage>
</organism>